<dbReference type="GO" id="GO:0022625">
    <property type="term" value="C:cytosolic large ribosomal subunit"/>
    <property type="evidence" value="ECO:0007669"/>
    <property type="project" value="TreeGrafter"/>
</dbReference>
<comment type="function">
    <text evidence="6">This is one of the proteins that bind and probably mediate the attachment of the 5S RNA into the large ribosomal subunit, where it forms part of the central protuberance.</text>
</comment>
<dbReference type="GO" id="GO:0000027">
    <property type="term" value="P:ribosomal large subunit assembly"/>
    <property type="evidence" value="ECO:0007669"/>
    <property type="project" value="TreeGrafter"/>
</dbReference>
<keyword evidence="4 6" id="KW-0689">Ribosomal protein</keyword>
<evidence type="ECO:0000256" key="6">
    <source>
        <dbReference type="HAMAP-Rule" id="MF_01337"/>
    </source>
</evidence>
<evidence type="ECO:0000313" key="7">
    <source>
        <dbReference type="EMBL" id="NMA44228.1"/>
    </source>
</evidence>
<dbReference type="InterPro" id="IPR057267">
    <property type="entry name" value="Rbsml_uL18_arch"/>
</dbReference>
<gene>
    <name evidence="6" type="primary">rpl18</name>
    <name evidence="7" type="ORF">GX950_00230</name>
</gene>
<dbReference type="SUPFAM" id="SSF53137">
    <property type="entry name" value="Translational machinery components"/>
    <property type="match status" value="1"/>
</dbReference>
<dbReference type="Gene3D" id="3.30.420.100">
    <property type="match status" value="1"/>
</dbReference>
<evidence type="ECO:0000256" key="3">
    <source>
        <dbReference type="ARBA" id="ARBA00022884"/>
    </source>
</evidence>
<dbReference type="EMBL" id="JAAZKV010000001">
    <property type="protein sequence ID" value="NMA44228.1"/>
    <property type="molecule type" value="Genomic_DNA"/>
</dbReference>
<dbReference type="Pfam" id="PF17144">
    <property type="entry name" value="Ribosomal_L5e"/>
    <property type="match status" value="1"/>
</dbReference>
<dbReference type="Proteomes" id="UP000526302">
    <property type="component" value="Unassembled WGS sequence"/>
</dbReference>
<dbReference type="HAMAP" id="MF_01337_A">
    <property type="entry name" value="Ribosomal_uL18_A"/>
    <property type="match status" value="1"/>
</dbReference>
<proteinExistence type="inferred from homology"/>
<protein>
    <recommendedName>
        <fullName evidence="6">Large ribosomal subunit protein uL18</fullName>
    </recommendedName>
</protein>
<dbReference type="AlphaFoldDB" id="A0A7K4BYD4"/>
<evidence type="ECO:0000256" key="4">
    <source>
        <dbReference type="ARBA" id="ARBA00022980"/>
    </source>
</evidence>
<dbReference type="InterPro" id="IPR057268">
    <property type="entry name" value="Ribosomal_L18"/>
</dbReference>
<evidence type="ECO:0000256" key="1">
    <source>
        <dbReference type="ARBA" id="ARBA00007116"/>
    </source>
</evidence>
<keyword evidence="3 6" id="KW-0694">RNA-binding</keyword>
<comment type="subunit">
    <text evidence="6">Part of the 50S ribosomal subunit. Contacts the 5S and 23S rRNAs.</text>
</comment>
<dbReference type="PANTHER" id="PTHR23410">
    <property type="entry name" value="RIBOSOMAL PROTEIN L5-RELATED"/>
    <property type="match status" value="1"/>
</dbReference>
<keyword evidence="5 6" id="KW-0687">Ribonucleoprotein</keyword>
<accession>A0A7K4BYD4</accession>
<dbReference type="CDD" id="cd00432">
    <property type="entry name" value="Ribosomal_L18_L5e"/>
    <property type="match status" value="1"/>
</dbReference>
<dbReference type="PANTHER" id="PTHR23410:SF12">
    <property type="entry name" value="LARGE RIBOSOMAL SUBUNIT PROTEIN UL18"/>
    <property type="match status" value="1"/>
</dbReference>
<keyword evidence="2 6" id="KW-0699">rRNA-binding</keyword>
<comment type="similarity">
    <text evidence="1 6">Belongs to the universal ribosomal protein uL18 family.</text>
</comment>
<dbReference type="GO" id="GO:0006412">
    <property type="term" value="P:translation"/>
    <property type="evidence" value="ECO:0007669"/>
    <property type="project" value="UniProtKB-UniRule"/>
</dbReference>
<dbReference type="NCBIfam" id="NF006342">
    <property type="entry name" value="PRK08569.1"/>
    <property type="match status" value="1"/>
</dbReference>
<dbReference type="GO" id="GO:0003735">
    <property type="term" value="F:structural constituent of ribosome"/>
    <property type="evidence" value="ECO:0007669"/>
    <property type="project" value="InterPro"/>
</dbReference>
<evidence type="ECO:0000256" key="2">
    <source>
        <dbReference type="ARBA" id="ARBA00022730"/>
    </source>
</evidence>
<dbReference type="GO" id="GO:0008097">
    <property type="term" value="F:5S rRNA binding"/>
    <property type="evidence" value="ECO:0007669"/>
    <property type="project" value="InterPro"/>
</dbReference>
<organism evidence="7 8">
    <name type="scientific">Candidatus Iainarchaeum sp</name>
    <dbReference type="NCBI Taxonomy" id="3101447"/>
    <lineage>
        <taxon>Archaea</taxon>
        <taxon>Candidatus Iainarchaeota</taxon>
        <taxon>Candidatus Iainarchaeia</taxon>
        <taxon>Candidatus Iainarchaeales</taxon>
        <taxon>Candidatus Iainarchaeaceae</taxon>
        <taxon>Candidatus Iainarchaeum</taxon>
    </lineage>
</organism>
<evidence type="ECO:0000256" key="5">
    <source>
        <dbReference type="ARBA" id="ARBA00023274"/>
    </source>
</evidence>
<reference evidence="7 8" key="1">
    <citation type="journal article" date="2020" name="Biotechnol. Biofuels">
        <title>New insights from the biogas microbiome by comprehensive genome-resolved metagenomics of nearly 1600 species originating from multiple anaerobic digesters.</title>
        <authorList>
            <person name="Campanaro S."/>
            <person name="Treu L."/>
            <person name="Rodriguez-R L.M."/>
            <person name="Kovalovszki A."/>
            <person name="Ziels R.M."/>
            <person name="Maus I."/>
            <person name="Zhu X."/>
            <person name="Kougias P.G."/>
            <person name="Basile A."/>
            <person name="Luo G."/>
            <person name="Schluter A."/>
            <person name="Konstantinidis K.T."/>
            <person name="Angelidaki I."/>
        </authorList>
    </citation>
    <scope>NUCLEOTIDE SEQUENCE [LARGE SCALE GENOMIC DNA]</scope>
    <source>
        <strain evidence="7">AS22ysBPME_79</strain>
    </source>
</reference>
<evidence type="ECO:0000313" key="8">
    <source>
        <dbReference type="Proteomes" id="UP000526302"/>
    </source>
</evidence>
<dbReference type="InterPro" id="IPR005485">
    <property type="entry name" value="Rbsml_uL18_euk_arch"/>
</dbReference>
<sequence>MAHKKTYETKFKRRAEGKTDYEKRLKLVKSKKVRFVVRKTNTRIIAQAIMFELKGDKTIATADSKELTKYGFYGTNNTPSAYLTGLLLGKKISNKIKEGVLDIGRKTASHGSVVFACAKGINDGGVKVPLSEKAVPSEERINATTLDEYAKKLGENANTVFANYAKAKITPGEINKAFEKAKSEIQKVKA</sequence>
<comment type="caution">
    <text evidence="7">The sequence shown here is derived from an EMBL/GenBank/DDBJ whole genome shotgun (WGS) entry which is preliminary data.</text>
</comment>
<name>A0A7K4BYD4_9ARCH</name>